<evidence type="ECO:0000256" key="1">
    <source>
        <dbReference type="ARBA" id="ARBA00004328"/>
    </source>
</evidence>
<reference evidence="4" key="1">
    <citation type="journal article" date="2024" name="Microb. Genom.">
        <title>The hidden RNA viruses in Blattodea (cockroach and termite).</title>
        <authorList>
            <person name="Fan J."/>
            <person name="Jiang S."/>
            <person name="Li W."/>
            <person name="Li J."/>
            <person name="Pang R."/>
            <person name="Wu H."/>
        </authorList>
    </citation>
    <scope>NUCLEOTIDE SEQUENCE</scope>
</reference>
<proteinExistence type="predicted"/>
<dbReference type="GO" id="GO:0044423">
    <property type="term" value="C:virion component"/>
    <property type="evidence" value="ECO:0007669"/>
    <property type="project" value="UniProtKB-KW"/>
</dbReference>
<sequence>MADEVATPQLRAEEEPIQTPDRGKDLTRVPLHTTPIGISRPFGLMDIFRKWQPMGIRVVINLPYIGNDKDFMFYIRPHPFIPYYPQMTWGSAPGLYRMLHPVLHLSGVETSSVTAEGDDIPIPEGVSIYQHSPPPTLAIISQWYRLWRGSMKYRLRAVSSFACQGYMQAALIRGVNDMPSGGYDFNTNQIVIARKDRTYNQAFLNSYLCADASMFRHMEFVVPFEYESEWYDMATPYHIAYTPQSAVTPFRNLVGVGIRGQIASNNTENQIMFELEYAAGDDFELGIPMPPTLIGNYGSMDNTQNDPVKQEIAQNGLLIPNDIMVSTSRSSWTMKAKRNVR</sequence>
<evidence type="ECO:0008006" key="5">
    <source>
        <dbReference type="Google" id="ProtNLM"/>
    </source>
</evidence>
<name>A0AAT9JPQ9_9VIRU</name>
<evidence type="ECO:0000313" key="4">
    <source>
        <dbReference type="EMBL" id="DBA56439.1"/>
    </source>
</evidence>
<dbReference type="Gene3D" id="2.60.120.20">
    <property type="match status" value="1"/>
</dbReference>
<evidence type="ECO:0000256" key="3">
    <source>
        <dbReference type="SAM" id="MobiDB-lite"/>
    </source>
</evidence>
<evidence type="ECO:0000256" key="2">
    <source>
        <dbReference type="ARBA" id="ARBA00022844"/>
    </source>
</evidence>
<dbReference type="InterPro" id="IPR029053">
    <property type="entry name" value="Viral_coat"/>
</dbReference>
<comment type="subcellular location">
    <subcellularLocation>
        <location evidence="1">Virion</location>
    </subcellularLocation>
</comment>
<feature type="region of interest" description="Disordered" evidence="3">
    <location>
        <begin position="1"/>
        <end position="29"/>
    </location>
</feature>
<dbReference type="SUPFAM" id="SSF88633">
    <property type="entry name" value="Positive stranded ssRNA viruses"/>
    <property type="match status" value="1"/>
</dbReference>
<keyword evidence="2" id="KW-0946">Virion</keyword>
<dbReference type="EMBL" id="BK063189">
    <property type="protein sequence ID" value="DBA56439.1"/>
    <property type="molecule type" value="Genomic_RNA"/>
</dbReference>
<accession>A0AAT9JPQ9</accession>
<protein>
    <recommendedName>
        <fullName evidence="5">Capsid protein</fullName>
    </recommendedName>
</protein>
<organism evidence="4">
    <name type="scientific">Bulbitermes polycipivirus</name>
    <dbReference type="NCBI Taxonomy" id="3032211"/>
    <lineage>
        <taxon>Viruses</taxon>
        <taxon>Riboviria</taxon>
        <taxon>Orthornavirae</taxon>
        <taxon>Pisuviricota</taxon>
        <taxon>Pisoniviricetes</taxon>
        <taxon>Picornavirales</taxon>
        <taxon>Polycipiviridae</taxon>
    </lineage>
</organism>